<keyword evidence="31" id="KW-1185">Reference proteome</keyword>
<evidence type="ECO:0000256" key="6">
    <source>
        <dbReference type="ARBA" id="ARBA00012032"/>
    </source>
</evidence>
<dbReference type="InterPro" id="IPR003759">
    <property type="entry name" value="Cbl-bd_cap"/>
</dbReference>
<dbReference type="SMART" id="SM01018">
    <property type="entry name" value="B12-binding_2"/>
    <property type="match status" value="1"/>
</dbReference>
<dbReference type="FunFam" id="3.20.20.20:FF:000002">
    <property type="entry name" value="Methionine synthase"/>
    <property type="match status" value="1"/>
</dbReference>
<evidence type="ECO:0000256" key="13">
    <source>
        <dbReference type="ARBA" id="ARBA00022723"/>
    </source>
</evidence>
<dbReference type="GO" id="GO:0050667">
    <property type="term" value="P:homocysteine metabolic process"/>
    <property type="evidence" value="ECO:0007669"/>
    <property type="project" value="TreeGrafter"/>
</dbReference>
<dbReference type="FunFam" id="3.40.50.280:FF:000001">
    <property type="entry name" value="Methionine synthase"/>
    <property type="match status" value="1"/>
</dbReference>
<dbReference type="Gene3D" id="1.10.1240.10">
    <property type="entry name" value="Methionine synthase domain"/>
    <property type="match status" value="1"/>
</dbReference>
<dbReference type="Pfam" id="PF02607">
    <property type="entry name" value="B12-binding_2"/>
    <property type="match status" value="1"/>
</dbReference>
<gene>
    <name evidence="30" type="ORF">CLG94_03795</name>
</gene>
<dbReference type="Gene3D" id="3.20.20.330">
    <property type="entry name" value="Homocysteine-binding-like domain"/>
    <property type="match status" value="1"/>
</dbReference>
<evidence type="ECO:0000256" key="20">
    <source>
        <dbReference type="NCBIfam" id="TIGR02082"/>
    </source>
</evidence>
<feature type="binding site" evidence="22 24">
    <location>
        <position position="314"/>
    </location>
    <ligand>
        <name>Zn(2+)</name>
        <dbReference type="ChEBI" id="CHEBI:29105"/>
    </ligand>
</feature>
<dbReference type="Gene3D" id="3.10.196.10">
    <property type="entry name" value="Vitamin B12-dependent methionine synthase, activation domain"/>
    <property type="match status" value="1"/>
</dbReference>
<dbReference type="FunFam" id="3.20.20.330:FF:000001">
    <property type="entry name" value="Methionine synthase"/>
    <property type="match status" value="1"/>
</dbReference>
<dbReference type="EMBL" id="NVQC01000015">
    <property type="protein sequence ID" value="PTL36494.1"/>
    <property type="molecule type" value="Genomic_DNA"/>
</dbReference>
<dbReference type="PROSITE" id="PS50970">
    <property type="entry name" value="HCY"/>
    <property type="match status" value="1"/>
</dbReference>
<dbReference type="PROSITE" id="PS50974">
    <property type="entry name" value="ADOMET_ACTIVATION"/>
    <property type="match status" value="1"/>
</dbReference>
<proteinExistence type="inferred from homology"/>
<feature type="binding site" evidence="23">
    <location>
        <begin position="759"/>
        <end position="763"/>
    </location>
    <ligand>
        <name>methylcob(III)alamin</name>
        <dbReference type="ChEBI" id="CHEBI:28115"/>
    </ligand>
</feature>
<dbReference type="InterPro" id="IPR011005">
    <property type="entry name" value="Dihydropteroate_synth-like_sf"/>
</dbReference>
<evidence type="ECO:0000256" key="12">
    <source>
        <dbReference type="ARBA" id="ARBA00022691"/>
    </source>
</evidence>
<dbReference type="SUPFAM" id="SSF51717">
    <property type="entry name" value="Dihydropteroate synthetase-like"/>
    <property type="match status" value="1"/>
</dbReference>
<evidence type="ECO:0000256" key="1">
    <source>
        <dbReference type="ARBA" id="ARBA00001700"/>
    </source>
</evidence>
<dbReference type="PROSITE" id="PS51337">
    <property type="entry name" value="B12_BINDING_NTER"/>
    <property type="match status" value="1"/>
</dbReference>
<dbReference type="GO" id="GO:0046653">
    <property type="term" value="P:tetrahydrofolate metabolic process"/>
    <property type="evidence" value="ECO:0007669"/>
    <property type="project" value="TreeGrafter"/>
</dbReference>
<feature type="domain" description="Hcy-binding" evidence="25">
    <location>
        <begin position="8"/>
        <end position="328"/>
    </location>
</feature>
<evidence type="ECO:0000256" key="21">
    <source>
        <dbReference type="PIRNR" id="PIRNR000381"/>
    </source>
</evidence>
<dbReference type="SUPFAM" id="SSF52242">
    <property type="entry name" value="Cobalamin (vitamin B12)-binding domain"/>
    <property type="match status" value="1"/>
</dbReference>
<dbReference type="PROSITE" id="PS50972">
    <property type="entry name" value="PTERIN_BINDING"/>
    <property type="match status" value="1"/>
</dbReference>
<dbReference type="InterPro" id="IPR037010">
    <property type="entry name" value="VitB12-dep_Met_synth_activ_sf"/>
</dbReference>
<dbReference type="InterPro" id="IPR036724">
    <property type="entry name" value="Cobalamin-bd_sf"/>
</dbReference>
<dbReference type="PANTHER" id="PTHR45833:SF1">
    <property type="entry name" value="METHIONINE SYNTHASE"/>
    <property type="match status" value="1"/>
</dbReference>
<feature type="binding site" evidence="23">
    <location>
        <begin position="1188"/>
        <end position="1189"/>
    </location>
    <ligand>
        <name>S-adenosyl-L-methionine</name>
        <dbReference type="ChEBI" id="CHEBI:59789"/>
    </ligand>
</feature>
<evidence type="ECO:0000256" key="5">
    <source>
        <dbReference type="ARBA" id="ARBA00010398"/>
    </source>
</evidence>
<keyword evidence="17 21" id="KW-0170">Cobalt</keyword>
<evidence type="ECO:0000259" key="28">
    <source>
        <dbReference type="PROSITE" id="PS51332"/>
    </source>
</evidence>
<keyword evidence="9 21" id="KW-0028">Amino-acid biosynthesis</keyword>
<dbReference type="UniPathway" id="UPA00051">
    <property type="reaction ID" value="UER00081"/>
</dbReference>
<dbReference type="PROSITE" id="PS51332">
    <property type="entry name" value="B12_BINDING"/>
    <property type="match status" value="1"/>
</dbReference>
<dbReference type="InterPro" id="IPR036589">
    <property type="entry name" value="HCY_dom_sf"/>
</dbReference>
<comment type="catalytic activity">
    <reaction evidence="1 21">
        <text>(6S)-5-methyl-5,6,7,8-tetrahydrofolate + L-homocysteine = (6S)-5,6,7,8-tetrahydrofolate + L-methionine</text>
        <dbReference type="Rhea" id="RHEA:11172"/>
        <dbReference type="ChEBI" id="CHEBI:18608"/>
        <dbReference type="ChEBI" id="CHEBI:57453"/>
        <dbReference type="ChEBI" id="CHEBI:57844"/>
        <dbReference type="ChEBI" id="CHEBI:58199"/>
        <dbReference type="EC" id="2.1.1.13"/>
    </reaction>
</comment>
<evidence type="ECO:0000256" key="17">
    <source>
        <dbReference type="ARBA" id="ARBA00023285"/>
    </source>
</evidence>
<keyword evidence="15 21" id="KW-0862">Zinc</keyword>
<dbReference type="InterPro" id="IPR000489">
    <property type="entry name" value="Pterin-binding_dom"/>
</dbReference>
<dbReference type="EC" id="2.1.1.13" evidence="6 20"/>
<accession>A0A2T4TZF1</accession>
<dbReference type="Gene3D" id="3.20.20.20">
    <property type="entry name" value="Dihydropteroate synthase-like"/>
    <property type="match status" value="1"/>
</dbReference>
<dbReference type="NCBIfam" id="TIGR02082">
    <property type="entry name" value="metH"/>
    <property type="match status" value="1"/>
</dbReference>
<feature type="binding site" evidence="23">
    <location>
        <position position="811"/>
    </location>
    <ligand>
        <name>methylcob(III)alamin</name>
        <dbReference type="ChEBI" id="CHEBI:28115"/>
    </ligand>
</feature>
<evidence type="ECO:0000313" key="31">
    <source>
        <dbReference type="Proteomes" id="UP000241436"/>
    </source>
</evidence>
<evidence type="ECO:0000256" key="2">
    <source>
        <dbReference type="ARBA" id="ARBA00001947"/>
    </source>
</evidence>
<evidence type="ECO:0000256" key="3">
    <source>
        <dbReference type="ARBA" id="ARBA00001956"/>
    </source>
</evidence>
<evidence type="ECO:0000256" key="22">
    <source>
        <dbReference type="PIRSR" id="PIRSR000381-1"/>
    </source>
</evidence>
<feature type="domain" description="B12-binding N-terminal" evidence="29">
    <location>
        <begin position="650"/>
        <end position="744"/>
    </location>
</feature>
<feature type="binding site" evidence="22 24">
    <location>
        <position position="313"/>
    </location>
    <ligand>
        <name>Zn(2+)</name>
        <dbReference type="ChEBI" id="CHEBI:29105"/>
    </ligand>
</feature>
<dbReference type="GO" id="GO:0005829">
    <property type="term" value="C:cytosol"/>
    <property type="evidence" value="ECO:0007669"/>
    <property type="project" value="TreeGrafter"/>
</dbReference>
<comment type="similarity">
    <text evidence="5">Belongs to the vitamin-B12 dependent methionine synthase family.</text>
</comment>
<dbReference type="Pfam" id="PF00809">
    <property type="entry name" value="Pterin_bind"/>
    <property type="match status" value="1"/>
</dbReference>
<organism evidence="30 31">
    <name type="scientific">Candidatus Methylomirabilis limnetica</name>
    <dbReference type="NCBI Taxonomy" id="2033718"/>
    <lineage>
        <taxon>Bacteria</taxon>
        <taxon>Candidatus Methylomirabilota</taxon>
        <taxon>Candidatus Methylomirabilia</taxon>
        <taxon>Candidatus Methylomirabilales</taxon>
        <taxon>Candidatus Methylomirabilaceae</taxon>
        <taxon>Candidatus Methylomirabilis</taxon>
    </lineage>
</organism>
<dbReference type="SUPFAM" id="SSF47644">
    <property type="entry name" value="Methionine synthase domain"/>
    <property type="match status" value="1"/>
</dbReference>
<dbReference type="InterPro" id="IPR006158">
    <property type="entry name" value="Cobalamin-bd"/>
</dbReference>
<feature type="binding site" evidence="23">
    <location>
        <position position="949"/>
    </location>
    <ligand>
        <name>S-adenosyl-L-methionine</name>
        <dbReference type="ChEBI" id="CHEBI:59789"/>
    </ligand>
</feature>
<evidence type="ECO:0000313" key="30">
    <source>
        <dbReference type="EMBL" id="PTL36494.1"/>
    </source>
</evidence>
<evidence type="ECO:0000256" key="4">
    <source>
        <dbReference type="ARBA" id="ARBA00005178"/>
    </source>
</evidence>
<dbReference type="InterPro" id="IPR004223">
    <property type="entry name" value="VitB12-dep_Met_synth_activ_dom"/>
</dbReference>
<dbReference type="RefSeq" id="WP_107561564.1">
    <property type="nucleotide sequence ID" value="NZ_NVQC01000015.1"/>
</dbReference>
<evidence type="ECO:0000256" key="16">
    <source>
        <dbReference type="ARBA" id="ARBA00023167"/>
    </source>
</evidence>
<reference evidence="30 31" key="1">
    <citation type="submission" date="2017-09" db="EMBL/GenBank/DDBJ databases">
        <title>Bloom of a denitrifying methanotroph, Candidatus Methylomirabilis limnetica, in a deep stratified lake.</title>
        <authorList>
            <person name="Graf J.S."/>
            <person name="Marchant H.K."/>
            <person name="Tienken D."/>
            <person name="Hach P.F."/>
            <person name="Brand A."/>
            <person name="Schubert C.J."/>
            <person name="Kuypers M.M."/>
            <person name="Milucka J."/>
        </authorList>
    </citation>
    <scope>NUCLEOTIDE SEQUENCE [LARGE SCALE GENOMIC DNA]</scope>
    <source>
        <strain evidence="30 31">Zug</strain>
    </source>
</reference>
<evidence type="ECO:0000256" key="18">
    <source>
        <dbReference type="ARBA" id="ARBA00025552"/>
    </source>
</evidence>
<dbReference type="GO" id="GO:0008705">
    <property type="term" value="F:methionine synthase activity"/>
    <property type="evidence" value="ECO:0007669"/>
    <property type="project" value="UniProtKB-UniRule"/>
</dbReference>
<evidence type="ECO:0000256" key="10">
    <source>
        <dbReference type="ARBA" id="ARBA00022628"/>
    </source>
</evidence>
<protein>
    <recommendedName>
        <fullName evidence="7 20">Methionine synthase</fullName>
        <ecNumber evidence="6 20">2.1.1.13</ecNumber>
    </recommendedName>
    <alternativeName>
        <fullName evidence="19 21">5-methyltetrahydrofolate--homocysteine methyltransferase</fullName>
    </alternativeName>
</protein>
<dbReference type="GO" id="GO:0031419">
    <property type="term" value="F:cobalamin binding"/>
    <property type="evidence" value="ECO:0007669"/>
    <property type="project" value="UniProtKB-UniRule"/>
</dbReference>
<dbReference type="Gene3D" id="1.10.288.10">
    <property type="entry name" value="Cobalamin-dependent Methionine Synthase, domain 2"/>
    <property type="match status" value="1"/>
</dbReference>
<keyword evidence="10 21" id="KW-0846">Cobalamin</keyword>
<evidence type="ECO:0000259" key="27">
    <source>
        <dbReference type="PROSITE" id="PS50974"/>
    </source>
</evidence>
<dbReference type="NCBIfam" id="NF007024">
    <property type="entry name" value="PRK09490.1"/>
    <property type="match status" value="1"/>
</dbReference>
<dbReference type="CDD" id="cd02069">
    <property type="entry name" value="methionine_synthase_B12_BD"/>
    <property type="match status" value="1"/>
</dbReference>
<evidence type="ECO:0000259" key="26">
    <source>
        <dbReference type="PROSITE" id="PS50972"/>
    </source>
</evidence>
<dbReference type="SUPFAM" id="SSF82282">
    <property type="entry name" value="Homocysteine S-methyltransferase"/>
    <property type="match status" value="1"/>
</dbReference>
<name>A0A2T4TZF1_9BACT</name>
<evidence type="ECO:0000256" key="15">
    <source>
        <dbReference type="ARBA" id="ARBA00022833"/>
    </source>
</evidence>
<dbReference type="Pfam" id="PF02310">
    <property type="entry name" value="B12-binding"/>
    <property type="match status" value="1"/>
</dbReference>
<feature type="binding site" evidence="23">
    <location>
        <position position="694"/>
    </location>
    <ligand>
        <name>methylcob(III)alamin</name>
        <dbReference type="ChEBI" id="CHEBI:28115"/>
    </ligand>
</feature>
<comment type="caution">
    <text evidence="30">The sequence shown here is derived from an EMBL/GenBank/DDBJ whole genome shotgun (WGS) entry which is preliminary data.</text>
</comment>
<feature type="domain" description="AdoMet activation" evidence="27">
    <location>
        <begin position="899"/>
        <end position="1226"/>
    </location>
</feature>
<feature type="binding site" evidence="22 24">
    <location>
        <position position="250"/>
    </location>
    <ligand>
        <name>Zn(2+)</name>
        <dbReference type="ChEBI" id="CHEBI:29105"/>
    </ligand>
</feature>
<dbReference type="GO" id="GO:0008270">
    <property type="term" value="F:zinc ion binding"/>
    <property type="evidence" value="ECO:0007669"/>
    <property type="project" value="UniProtKB-UniRule"/>
</dbReference>
<reference evidence="31" key="2">
    <citation type="journal article" date="2018" name="Environ. Microbiol.">
        <title>Bloom of a denitrifying methanotroph, 'Candidatus Methylomirabilis limnetica', in a deep stratified lake.</title>
        <authorList>
            <person name="Graf J.S."/>
            <person name="Mayr M.J."/>
            <person name="Marchant H.K."/>
            <person name="Tienken D."/>
            <person name="Hach P.F."/>
            <person name="Brand A."/>
            <person name="Schubert C.J."/>
            <person name="Kuypers M.M."/>
            <person name="Milucka J."/>
        </authorList>
    </citation>
    <scope>NUCLEOTIDE SEQUENCE [LARGE SCALE GENOMIC DNA]</scope>
    <source>
        <strain evidence="31">Zug</strain>
    </source>
</reference>
<evidence type="ECO:0000259" key="29">
    <source>
        <dbReference type="PROSITE" id="PS51337"/>
    </source>
</evidence>
<evidence type="ECO:0000256" key="7">
    <source>
        <dbReference type="ARBA" id="ARBA00013998"/>
    </source>
</evidence>
<comment type="domain">
    <text evidence="21">Modular enzyme with four functionally distinct domains. The isolated Hcy-binding domain catalyzes methyl transfer from free methylcobalamin to homocysteine. The Hcy-binding domain in association with the pterin-binding domain catalyzes the methylation of cob(I)alamin by methyltetrahydrofolate and the methylation of homocysteine. The B12-binding domain binds the cofactor. The AdoMet activation domain binds S-adenosyl-L-methionine. Under aerobic conditions cob(I)alamin can be converted to inactive cob(II)alamin. Reductive methylation by S-adenosyl-L-methionine and flavodoxin regenerates methylcobalamin.</text>
</comment>
<dbReference type="GO" id="GO:0032259">
    <property type="term" value="P:methylation"/>
    <property type="evidence" value="ECO:0007669"/>
    <property type="project" value="UniProtKB-KW"/>
</dbReference>
<comment type="cofactor">
    <cofactor evidence="2 21 24">
        <name>Zn(2+)</name>
        <dbReference type="ChEBI" id="CHEBI:29105"/>
    </cofactor>
</comment>
<evidence type="ECO:0000256" key="24">
    <source>
        <dbReference type="PROSITE-ProRule" id="PRU00333"/>
    </source>
</evidence>
<evidence type="ECO:0000256" key="19">
    <source>
        <dbReference type="ARBA" id="ARBA00031040"/>
    </source>
</evidence>
<dbReference type="CDD" id="cd00740">
    <property type="entry name" value="MeTr"/>
    <property type="match status" value="1"/>
</dbReference>
<dbReference type="InterPro" id="IPR011822">
    <property type="entry name" value="MetH"/>
</dbReference>
<dbReference type="PANTHER" id="PTHR45833">
    <property type="entry name" value="METHIONINE SYNTHASE"/>
    <property type="match status" value="1"/>
</dbReference>
<dbReference type="SUPFAM" id="SSF56507">
    <property type="entry name" value="Methionine synthase activation domain-like"/>
    <property type="match status" value="1"/>
</dbReference>
<keyword evidence="11 21" id="KW-0808">Transferase</keyword>
<feature type="domain" description="B12-binding" evidence="28">
    <location>
        <begin position="749"/>
        <end position="884"/>
    </location>
</feature>
<keyword evidence="13 21" id="KW-0479">Metal-binding</keyword>
<feature type="binding site" evidence="23">
    <location>
        <position position="807"/>
    </location>
    <ligand>
        <name>methylcob(III)alamin</name>
        <dbReference type="ChEBI" id="CHEBI:28115"/>
    </ligand>
</feature>
<keyword evidence="8 21" id="KW-0489">Methyltransferase</keyword>
<evidence type="ECO:0000256" key="9">
    <source>
        <dbReference type="ARBA" id="ARBA00022605"/>
    </source>
</evidence>
<evidence type="ECO:0000259" key="25">
    <source>
        <dbReference type="PROSITE" id="PS50970"/>
    </source>
</evidence>
<feature type="binding site" evidence="23">
    <location>
        <position position="1133"/>
    </location>
    <ligand>
        <name>S-adenosyl-L-methionine</name>
        <dbReference type="ChEBI" id="CHEBI:59789"/>
    </ligand>
</feature>
<dbReference type="Pfam" id="PF02574">
    <property type="entry name" value="S-methyl_trans"/>
    <property type="match status" value="1"/>
</dbReference>
<keyword evidence="14" id="KW-0677">Repeat</keyword>
<dbReference type="PIRSF" id="PIRSF000381">
    <property type="entry name" value="MetH"/>
    <property type="match status" value="1"/>
</dbReference>
<feature type="binding site" description="axial binding residue" evidence="22">
    <location>
        <position position="762"/>
    </location>
    <ligand>
        <name>methylcob(III)alamin</name>
        <dbReference type="ChEBI" id="CHEBI:28115"/>
    </ligand>
    <ligandPart>
        <name>Co</name>
        <dbReference type="ChEBI" id="CHEBI:27638"/>
    </ligandPart>
</feature>
<dbReference type="InterPro" id="IPR050554">
    <property type="entry name" value="Met_Synthase/Corrinoid"/>
</dbReference>
<evidence type="ECO:0000256" key="14">
    <source>
        <dbReference type="ARBA" id="ARBA00022737"/>
    </source>
</evidence>
<comment type="cofactor">
    <cofactor evidence="3 21 22">
        <name>methylcob(III)alamin</name>
        <dbReference type="ChEBI" id="CHEBI:28115"/>
    </cofactor>
</comment>
<keyword evidence="16 21" id="KW-0486">Methionine biosynthesis</keyword>
<dbReference type="InterPro" id="IPR003726">
    <property type="entry name" value="HCY_dom"/>
</dbReference>
<dbReference type="OrthoDB" id="9803687at2"/>
<dbReference type="FunFam" id="1.10.1240.10:FF:000001">
    <property type="entry name" value="Methionine synthase"/>
    <property type="match status" value="1"/>
</dbReference>
<feature type="domain" description="Pterin-binding" evidence="26">
    <location>
        <begin position="359"/>
        <end position="620"/>
    </location>
</feature>
<keyword evidence="12 21" id="KW-0949">S-adenosyl-L-methionine</keyword>
<sequence>MTEASDRLIAFEQMLRRRIVILDGAMGTMIQAHKLEEADFRGQPFANHPCDLKGCNDLLSITQPAIIEAIHRQYLEAGADIIETNTFNSTSISMADYRLESLAYDLNVAGARAARKAALAVMATDPSRPRFVAGAIGPTNRTASMSPDLHNAAFRAVTFDQLVAAYTEQVRGLLDGGVDILLVETIFDTLNGKAALFAIDQYLEELGRRVPVMVSVTITDRSGRTLAGQTVEAFWNSIAHMPLLSVGINCALGAKQMRPYVEELAQIAPVLLSCYPNAGLPNAFGGFDETPAIMAADLSDFARSGWLNIVGGCCGTTPAHIEAIATAVQDFQPRIPPQPQPHTRLSGLEPLTVCPGVGFVNIGERTNVSGSTMFAKLIRNGEYEAAVSVARQQVEGGAQIIDVNMDEGMLDSKEAMVTFLHLVATEPDIARVPIMIDSSDWSVIEAGLKCVQGKPVVNSLSLKEGEQVFIQRARLIKRYGAAVVVMAFDELGQADTLQRKIEICARAYRILTETAGLPPQDIIFDPNILTVATGLEEHNNYAVNFIEACRWIKANLLHCKVSGGISNISFSFRGNNLIREAMHSAFLYHAIQAGLDMGIVNAGQLTVYEEIPKDLLELVEDVLLNRRSDATDRLVRFAETVTQQGQVAGKDEAWRRGTVEERLTHALVKGIVEYIESDVEEARQQYDRPLQVIEGPLMAGMNLVGQLFGSGQMFLPQVIKTARVMKRAVAYLLPFIEAAHLASDSKRKQRKVLMATVKGDVHDIGKNIVGVVLGCNNYEIIDLGVMVPCDTILKTAREQQVDIIGLSGLITPSLDEMAHVARELMREGLHVPLLIGGATTSRTHTAVKIAPLYDQPVVHVSDASRAVGVVGHLLSQEQRSAFVESNRVDQERVRQAHQDRDLRALLTLTQARDRKHPIDWGVADIPKPSFTGIRVLDEFPLDQIVPLIDWTPFFHAWEVRGRYPEILQKPKAMELFEDGQRLLEQIVSQRWLTARAVYGFFPANSVDDDIELYTDDSRSQVLATFHTLRQQLHKAEGQCNLALADFIAPRSTGLPDHLGAFAVTTGHGLDVLCKRYEASYDDYTSILAKALADRLAEAFTECLHRRVRAEWGYGVGEQLSNEDLIRERYRGIRPAPGYPACPDHSEKQMLFDLLQAERNAGMYLTDNCAMVPASSVSGFYFSHPEAIYFAVGKVGRDQVLDYARRKQMDVRTVERWLSPNLNYDPDSAGQ</sequence>
<evidence type="ECO:0000256" key="11">
    <source>
        <dbReference type="ARBA" id="ARBA00022679"/>
    </source>
</evidence>
<dbReference type="Proteomes" id="UP000241436">
    <property type="component" value="Unassembled WGS sequence"/>
</dbReference>
<evidence type="ECO:0000256" key="8">
    <source>
        <dbReference type="ARBA" id="ARBA00022603"/>
    </source>
</evidence>
<comment type="pathway">
    <text evidence="4 21">Amino-acid biosynthesis; L-methionine biosynthesis via de novo pathway; L-methionine from L-homocysteine (MetH route): step 1/1.</text>
</comment>
<dbReference type="AlphaFoldDB" id="A0A2T4TZF1"/>
<feature type="binding site" evidence="23">
    <location>
        <position position="863"/>
    </location>
    <ligand>
        <name>methylcob(III)alamin</name>
        <dbReference type="ChEBI" id="CHEBI:28115"/>
    </ligand>
</feature>
<dbReference type="Pfam" id="PF02965">
    <property type="entry name" value="Met_synt_B12"/>
    <property type="match status" value="1"/>
</dbReference>
<evidence type="ECO:0000256" key="23">
    <source>
        <dbReference type="PIRSR" id="PIRSR000381-2"/>
    </source>
</evidence>
<dbReference type="Gene3D" id="3.40.50.280">
    <property type="entry name" value="Cobalamin-binding domain"/>
    <property type="match status" value="1"/>
</dbReference>
<dbReference type="InterPro" id="IPR033706">
    <property type="entry name" value="Met_synthase_B12-bd"/>
</dbReference>
<dbReference type="InterPro" id="IPR036594">
    <property type="entry name" value="Meth_synthase_dom"/>
</dbReference>
<comment type="function">
    <text evidence="18 21">Catalyzes the transfer of a methyl group from methyl-cobalamin to homocysteine, yielding enzyme-bound cob(I)alamin and methionine. Subsequently, remethylates the cofactor using methyltetrahydrofolate.</text>
</comment>